<dbReference type="Proteomes" id="UP000887013">
    <property type="component" value="Unassembled WGS sequence"/>
</dbReference>
<reference evidence="1" key="1">
    <citation type="submission" date="2020-08" db="EMBL/GenBank/DDBJ databases">
        <title>Multicomponent nature underlies the extraordinary mechanical properties of spider dragline silk.</title>
        <authorList>
            <person name="Kono N."/>
            <person name="Nakamura H."/>
            <person name="Mori M."/>
            <person name="Yoshida Y."/>
            <person name="Ohtoshi R."/>
            <person name="Malay A.D."/>
            <person name="Moran D.A.P."/>
            <person name="Tomita M."/>
            <person name="Numata K."/>
            <person name="Arakawa K."/>
        </authorList>
    </citation>
    <scope>NUCLEOTIDE SEQUENCE</scope>
</reference>
<dbReference type="EMBL" id="BMAW01040843">
    <property type="protein sequence ID" value="GFU61223.1"/>
    <property type="molecule type" value="Genomic_DNA"/>
</dbReference>
<comment type="caution">
    <text evidence="1">The sequence shown here is derived from an EMBL/GenBank/DDBJ whole genome shotgun (WGS) entry which is preliminary data.</text>
</comment>
<evidence type="ECO:0000313" key="1">
    <source>
        <dbReference type="EMBL" id="GFU61223.1"/>
    </source>
</evidence>
<dbReference type="AlphaFoldDB" id="A0A8X6R036"/>
<proteinExistence type="predicted"/>
<gene>
    <name evidence="1" type="ORF">NPIL_237821</name>
</gene>
<accession>A0A8X6R036</accession>
<organism evidence="1 2">
    <name type="scientific">Nephila pilipes</name>
    <name type="common">Giant wood spider</name>
    <name type="synonym">Nephila maculata</name>
    <dbReference type="NCBI Taxonomy" id="299642"/>
    <lineage>
        <taxon>Eukaryota</taxon>
        <taxon>Metazoa</taxon>
        <taxon>Ecdysozoa</taxon>
        <taxon>Arthropoda</taxon>
        <taxon>Chelicerata</taxon>
        <taxon>Arachnida</taxon>
        <taxon>Araneae</taxon>
        <taxon>Araneomorphae</taxon>
        <taxon>Entelegynae</taxon>
        <taxon>Araneoidea</taxon>
        <taxon>Nephilidae</taxon>
        <taxon>Nephila</taxon>
    </lineage>
</organism>
<sequence length="98" mass="11033">MYICSDAQYNSTTNVQYSSSLTVSFKDGVLLVADTWHYPYERSTLMKLEAKPELVRKHHTVKQSGSHDFFKISFCLHTSDAIHLSTLSVPATRGHALS</sequence>
<keyword evidence="2" id="KW-1185">Reference proteome</keyword>
<evidence type="ECO:0000313" key="2">
    <source>
        <dbReference type="Proteomes" id="UP000887013"/>
    </source>
</evidence>
<name>A0A8X6R036_NEPPI</name>
<protein>
    <submittedName>
        <fullName evidence="1">Uncharacterized protein</fullName>
    </submittedName>
</protein>